<feature type="region of interest" description="Disordered" evidence="1">
    <location>
        <begin position="1"/>
        <end position="30"/>
    </location>
</feature>
<reference evidence="2 3" key="1">
    <citation type="submission" date="2022-06" db="EMBL/GenBank/DDBJ databases">
        <title>Roseomonas CN29.</title>
        <authorList>
            <person name="Cheng Y."/>
            <person name="He X."/>
        </authorList>
    </citation>
    <scope>NUCLEOTIDE SEQUENCE [LARGE SCALE GENOMIC DNA]</scope>
    <source>
        <strain evidence="2 3">CN29</strain>
    </source>
</reference>
<evidence type="ECO:0000313" key="3">
    <source>
        <dbReference type="Proteomes" id="UP001524642"/>
    </source>
</evidence>
<feature type="compositionally biased region" description="Basic and acidic residues" evidence="1">
    <location>
        <begin position="1"/>
        <end position="10"/>
    </location>
</feature>
<proteinExistence type="predicted"/>
<dbReference type="RefSeq" id="WP_257719352.1">
    <property type="nucleotide sequence ID" value="NZ_JANJOU010000040.1"/>
</dbReference>
<protein>
    <submittedName>
        <fullName evidence="2">Beta-glucosidase</fullName>
    </submittedName>
</protein>
<dbReference type="Gene3D" id="3.20.20.80">
    <property type="entry name" value="Glycosidases"/>
    <property type="match status" value="1"/>
</dbReference>
<evidence type="ECO:0000313" key="2">
    <source>
        <dbReference type="EMBL" id="MCR0985705.1"/>
    </source>
</evidence>
<dbReference type="InterPro" id="IPR017853">
    <property type="entry name" value="GH"/>
</dbReference>
<organism evidence="2 3">
    <name type="scientific">Roseomonas populi</name>
    <dbReference type="NCBI Taxonomy" id="3121582"/>
    <lineage>
        <taxon>Bacteria</taxon>
        <taxon>Pseudomonadati</taxon>
        <taxon>Pseudomonadota</taxon>
        <taxon>Alphaproteobacteria</taxon>
        <taxon>Acetobacterales</taxon>
        <taxon>Roseomonadaceae</taxon>
        <taxon>Roseomonas</taxon>
    </lineage>
</organism>
<comment type="caution">
    <text evidence="2">The sequence shown here is derived from an EMBL/GenBank/DDBJ whole genome shotgun (WGS) entry which is preliminary data.</text>
</comment>
<dbReference type="Proteomes" id="UP001524642">
    <property type="component" value="Unassembled WGS sequence"/>
</dbReference>
<keyword evidence="3" id="KW-1185">Reference proteome</keyword>
<dbReference type="SUPFAM" id="SSF51445">
    <property type="entry name" value="(Trans)glycosidases"/>
    <property type="match status" value="1"/>
</dbReference>
<accession>A0ABT1XC54</accession>
<name>A0ABT1XC54_9PROT</name>
<sequence>MQHSPDDARTAYRNFTEGGSPGPAPAPIGTAPELTFRPGLFRSFFLGGFECSTHRRRDGQRLDLLRSTRHDALVAADYRQLAGLGIRSVRDGVRWHLIETAPGHYDWSSALPAIRAARETGTQVAWDLCHYGWPDGLDVYSAAFVERFAGYSRAFARLHLEETGEASMVCPVNEISFFAWAGGEAGLMNPGDTDPERAGELKRQLVRAALAGTRAVREAAPGARILAIDPIISIVPRPGQDPTDAEGRNEGQFHAWDMIAGRLAPELGGSPDMLDVLGVNYYWNNQWLHGGLREPLLPGDPRHTPLHDLLVAAHARYGRPIFMAETSIEGEERAPWFRYVGEEVRAAMRAGVPMEGICLYPVLSHPGWDDDRYCPNGLLELQDRGEIRSVHEPLAAELASQRLLFRALCGAS</sequence>
<evidence type="ECO:0000256" key="1">
    <source>
        <dbReference type="SAM" id="MobiDB-lite"/>
    </source>
</evidence>
<gene>
    <name evidence="2" type="ORF">NRP21_27000</name>
</gene>
<dbReference type="EMBL" id="JANJOU010000040">
    <property type="protein sequence ID" value="MCR0985705.1"/>
    <property type="molecule type" value="Genomic_DNA"/>
</dbReference>